<dbReference type="Proteomes" id="UP000184267">
    <property type="component" value="Unassembled WGS sequence"/>
</dbReference>
<proteinExistence type="predicted"/>
<evidence type="ECO:0008006" key="4">
    <source>
        <dbReference type="Google" id="ProtNLM"/>
    </source>
</evidence>
<dbReference type="AlphaFoldDB" id="A0A1M2VW46"/>
<name>A0A1M2VW46_TRAPU</name>
<feature type="compositionally biased region" description="Basic and acidic residues" evidence="1">
    <location>
        <begin position="492"/>
        <end position="505"/>
    </location>
</feature>
<organism evidence="2 3">
    <name type="scientific">Trametes pubescens</name>
    <name type="common">White-rot fungus</name>
    <dbReference type="NCBI Taxonomy" id="154538"/>
    <lineage>
        <taxon>Eukaryota</taxon>
        <taxon>Fungi</taxon>
        <taxon>Dikarya</taxon>
        <taxon>Basidiomycota</taxon>
        <taxon>Agaricomycotina</taxon>
        <taxon>Agaricomycetes</taxon>
        <taxon>Polyporales</taxon>
        <taxon>Polyporaceae</taxon>
        <taxon>Trametes</taxon>
    </lineage>
</organism>
<feature type="region of interest" description="Disordered" evidence="1">
    <location>
        <begin position="492"/>
        <end position="512"/>
    </location>
</feature>
<evidence type="ECO:0000256" key="1">
    <source>
        <dbReference type="SAM" id="MobiDB-lite"/>
    </source>
</evidence>
<protein>
    <recommendedName>
        <fullName evidence="4">F-box domain-containing protein</fullName>
    </recommendedName>
</protein>
<keyword evidence="3" id="KW-1185">Reference proteome</keyword>
<evidence type="ECO:0000313" key="2">
    <source>
        <dbReference type="EMBL" id="OJT11730.1"/>
    </source>
</evidence>
<gene>
    <name evidence="2" type="ORF">TRAPUB_11754</name>
</gene>
<dbReference type="OrthoDB" id="2749514at2759"/>
<dbReference type="OMA" id="CYFRILA"/>
<comment type="caution">
    <text evidence="2">The sequence shown here is derived from an EMBL/GenBank/DDBJ whole genome shotgun (WGS) entry which is preliminary data.</text>
</comment>
<evidence type="ECO:0000313" key="3">
    <source>
        <dbReference type="Proteomes" id="UP000184267"/>
    </source>
</evidence>
<dbReference type="EMBL" id="MNAD01000586">
    <property type="protein sequence ID" value="OJT11730.1"/>
    <property type="molecule type" value="Genomic_DNA"/>
</dbReference>
<sequence>MMLDLDICAMVLDHLDRRADITAFMRASRLFSTVGARRLLHTGVTLRTGPRLDSFSRFMLRDLDARAPSLRRLVLSFELLLVDDEAAQEGEKLRNMPRVAAQLARVLRHTTNLQHLTIHFCEELLQREEALVGALVGLESVTHLTVSSYGIRTHDVVTGIRSPLVHVNVDCYTKTQHDINLMQTLARHRDTLETVTAWGVNLSAQFLAQDDADDAIVFPRVHALSIRSSLSLDRAALVRAFPNVRTLEVADVRLPVAARPPGPLVAAAQQLAAANHQSKATWAHLNHLCGDGDALFMLGLGLRAVRRVDMEGRSSRYGEALAAARPTHLVLHSGFKNEHRNECRSLLFRLNRAITHLGIDLCPKTHALDDTMEPLVKTMQEVRNLAFVAVRLRAVPLEEESPYGRDDPRHPEIRRYLHPIEGSDGELGATELSDWVGRMAQAAPALRYVSFDLEGYPPCYFRILAPGVVGILEPDEGEAVVRRKGMEWRRREPRPPRFEEGKILDKATGQWG</sequence>
<reference evidence="2 3" key="1">
    <citation type="submission" date="2016-10" db="EMBL/GenBank/DDBJ databases">
        <title>Genome sequence of the basidiomycete white-rot fungus Trametes pubescens.</title>
        <authorList>
            <person name="Makela M.R."/>
            <person name="Granchi Z."/>
            <person name="Peng M."/>
            <person name="De Vries R.P."/>
            <person name="Grigoriev I."/>
            <person name="Riley R."/>
            <person name="Hilden K."/>
        </authorList>
    </citation>
    <scope>NUCLEOTIDE SEQUENCE [LARGE SCALE GENOMIC DNA]</scope>
    <source>
        <strain evidence="2 3">FBCC735</strain>
    </source>
</reference>
<accession>A0A1M2VW46</accession>